<dbReference type="AlphaFoldDB" id="A0A7I9XKS1"/>
<dbReference type="Pfam" id="PF10738">
    <property type="entry name" value="Lpp-LpqN"/>
    <property type="match status" value="1"/>
</dbReference>
<proteinExistence type="predicted"/>
<evidence type="ECO:0000313" key="3">
    <source>
        <dbReference type="EMBL" id="GFG70572.1"/>
    </source>
</evidence>
<dbReference type="InterPro" id="IPR019674">
    <property type="entry name" value="Lipoprotein_LpqN/LpqT-like"/>
</dbReference>
<evidence type="ECO:0000313" key="4">
    <source>
        <dbReference type="Proteomes" id="UP000465263"/>
    </source>
</evidence>
<evidence type="ECO:0000256" key="1">
    <source>
        <dbReference type="ARBA" id="ARBA00022729"/>
    </source>
</evidence>
<feature type="chain" id="PRO_5039718652" evidence="2">
    <location>
        <begin position="24"/>
        <end position="223"/>
    </location>
</feature>
<dbReference type="PROSITE" id="PS51257">
    <property type="entry name" value="PROKAR_LIPOPROTEIN"/>
    <property type="match status" value="1"/>
</dbReference>
<accession>A0A7I9XKS1</accession>
<keyword evidence="1 2" id="KW-0732">Signal</keyword>
<comment type="caution">
    <text evidence="3">The sequence shown here is derived from an EMBL/GenBank/DDBJ whole genome shotgun (WGS) entry which is preliminary data.</text>
</comment>
<name>A0A7I9XKS1_9MYCO</name>
<protein>
    <submittedName>
        <fullName evidence="3">Putative lipoprotein LpqT</fullName>
    </submittedName>
</protein>
<gene>
    <name evidence="3" type="primary">lpqT</name>
    <name evidence="3" type="ORF">MSEN_22920</name>
</gene>
<dbReference type="EMBL" id="BLKV01000001">
    <property type="protein sequence ID" value="GFG70572.1"/>
    <property type="molecule type" value="Genomic_DNA"/>
</dbReference>
<evidence type="ECO:0000256" key="2">
    <source>
        <dbReference type="SAM" id="SignalP"/>
    </source>
</evidence>
<reference evidence="3 4" key="1">
    <citation type="journal article" date="2019" name="Emerg. Microbes Infect.">
        <title>Comprehensive subspecies identification of 175 nontuberculous mycobacteria species based on 7547 genomic profiles.</title>
        <authorList>
            <person name="Matsumoto Y."/>
            <person name="Kinjo T."/>
            <person name="Motooka D."/>
            <person name="Nabeya D."/>
            <person name="Jung N."/>
            <person name="Uechi K."/>
            <person name="Horii T."/>
            <person name="Iida T."/>
            <person name="Fujita J."/>
            <person name="Nakamura S."/>
        </authorList>
    </citation>
    <scope>NUCLEOTIDE SEQUENCE [LARGE SCALE GENOMIC DNA]</scope>
    <source>
        <strain evidence="3 4">JCM 16017</strain>
    </source>
</reference>
<keyword evidence="3" id="KW-0449">Lipoprotein</keyword>
<sequence length="223" mass="23492">MTALRRAALACTAALASAALAGAATGCGAKSPDYQSIWSNGSTTSTTSEAPQPPVTVGRFLEDSGVVAEAVAPDALTDLTVSIPTPRGWTKKENAMLPATTLVIGKGEKLPRAILSLVKLNGNFDSREAIKHGVVDAQLSKNFRLLDASNEDYQGFPSSMVQGTHDMDGQRLHSWFRMVIATGAAPADQRYLVQLAITSFNEQAPKEAADVEAIMNGFTVAAK</sequence>
<dbReference type="Proteomes" id="UP000465263">
    <property type="component" value="Unassembled WGS sequence"/>
</dbReference>
<feature type="signal peptide" evidence="2">
    <location>
        <begin position="1"/>
        <end position="23"/>
    </location>
</feature>
<organism evidence="3 4">
    <name type="scientific">Mycolicibacter senuensis</name>
    <dbReference type="NCBI Taxonomy" id="386913"/>
    <lineage>
        <taxon>Bacteria</taxon>
        <taxon>Bacillati</taxon>
        <taxon>Actinomycetota</taxon>
        <taxon>Actinomycetes</taxon>
        <taxon>Mycobacteriales</taxon>
        <taxon>Mycobacteriaceae</taxon>
        <taxon>Mycolicibacter</taxon>
    </lineage>
</organism>
<keyword evidence="4" id="KW-1185">Reference proteome</keyword>
<dbReference type="Gene3D" id="3.40.1000.10">
    <property type="entry name" value="Mog1/PsbP, alpha/beta/alpha sandwich"/>
    <property type="match status" value="1"/>
</dbReference>